<dbReference type="HOGENOM" id="CLU_2885426_0_0_1"/>
<reference evidence="1 2" key="1">
    <citation type="journal article" date="2012" name="PLoS Pathog.">
        <title>Diverse lifestyles and strategies of plant pathogenesis encoded in the genomes of eighteen Dothideomycetes fungi.</title>
        <authorList>
            <person name="Ohm R.A."/>
            <person name="Feau N."/>
            <person name="Henrissat B."/>
            <person name="Schoch C.L."/>
            <person name="Horwitz B.A."/>
            <person name="Barry K.W."/>
            <person name="Condon B.J."/>
            <person name="Copeland A.C."/>
            <person name="Dhillon B."/>
            <person name="Glaser F."/>
            <person name="Hesse C.N."/>
            <person name="Kosti I."/>
            <person name="LaButti K."/>
            <person name="Lindquist E.A."/>
            <person name="Lucas S."/>
            <person name="Salamov A.A."/>
            <person name="Bradshaw R.E."/>
            <person name="Ciuffetti L."/>
            <person name="Hamelin R.C."/>
            <person name="Kema G.H.J."/>
            <person name="Lawrence C."/>
            <person name="Scott J.A."/>
            <person name="Spatafora J.W."/>
            <person name="Turgeon B.G."/>
            <person name="de Wit P.J.G.M."/>
            <person name="Zhong S."/>
            <person name="Goodwin S.B."/>
            <person name="Grigoriev I.V."/>
        </authorList>
    </citation>
    <scope>NUCLEOTIDE SEQUENCE [LARGE SCALE GENOMIC DNA]</scope>
    <source>
        <strain evidence="1 2">UAMH 10762</strain>
    </source>
</reference>
<dbReference type="GeneID" id="19112362"/>
<dbReference type="PROSITE" id="PS51257">
    <property type="entry name" value="PROKAR_LIPOPROTEIN"/>
    <property type="match status" value="1"/>
</dbReference>
<gene>
    <name evidence="1" type="ORF">BAUCODRAFT_342093</name>
</gene>
<sequence>MVSTSRSHPVRLTGASRQLTFAATSALFACPATKPRALLSLQPSRRFRLASARDLREHGIMLL</sequence>
<dbReference type="KEGG" id="bcom:BAUCODRAFT_342093"/>
<evidence type="ECO:0000313" key="1">
    <source>
        <dbReference type="EMBL" id="EMC99580.1"/>
    </source>
</evidence>
<dbReference type="EMBL" id="KB445551">
    <property type="protein sequence ID" value="EMC99580.1"/>
    <property type="molecule type" value="Genomic_DNA"/>
</dbReference>
<dbReference type="AlphaFoldDB" id="M2NKD8"/>
<accession>M2NKD8</accession>
<dbReference type="RefSeq" id="XP_007673226.1">
    <property type="nucleotide sequence ID" value="XM_007675036.1"/>
</dbReference>
<name>M2NKD8_BAUPA</name>
<protein>
    <submittedName>
        <fullName evidence="1">Uncharacterized protein</fullName>
    </submittedName>
</protein>
<dbReference type="Proteomes" id="UP000011761">
    <property type="component" value="Unassembled WGS sequence"/>
</dbReference>
<proteinExistence type="predicted"/>
<organism evidence="1 2">
    <name type="scientific">Baudoinia panamericana (strain UAMH 10762)</name>
    <name type="common">Angels' share fungus</name>
    <name type="synonym">Baudoinia compniacensis (strain UAMH 10762)</name>
    <dbReference type="NCBI Taxonomy" id="717646"/>
    <lineage>
        <taxon>Eukaryota</taxon>
        <taxon>Fungi</taxon>
        <taxon>Dikarya</taxon>
        <taxon>Ascomycota</taxon>
        <taxon>Pezizomycotina</taxon>
        <taxon>Dothideomycetes</taxon>
        <taxon>Dothideomycetidae</taxon>
        <taxon>Mycosphaerellales</taxon>
        <taxon>Teratosphaeriaceae</taxon>
        <taxon>Baudoinia</taxon>
    </lineage>
</organism>
<evidence type="ECO:0000313" key="2">
    <source>
        <dbReference type="Proteomes" id="UP000011761"/>
    </source>
</evidence>
<keyword evidence="2" id="KW-1185">Reference proteome</keyword>